<organism evidence="2 3">
    <name type="scientific">Candidatus Merdivivens faecigallinarum</name>
    <dbReference type="NCBI Taxonomy" id="2840871"/>
    <lineage>
        <taxon>Bacteria</taxon>
        <taxon>Pseudomonadati</taxon>
        <taxon>Bacteroidota</taxon>
        <taxon>Bacteroidia</taxon>
        <taxon>Bacteroidales</taxon>
        <taxon>Muribaculaceae</taxon>
        <taxon>Muribaculaceae incertae sedis</taxon>
        <taxon>Candidatus Merdivivens</taxon>
    </lineage>
</organism>
<dbReference type="Pfam" id="PF13340">
    <property type="entry name" value="DUF4096"/>
    <property type="match status" value="1"/>
</dbReference>
<name>A0A9D9NPV5_9BACT</name>
<comment type="caution">
    <text evidence="2">The sequence shown here is derived from an EMBL/GenBank/DDBJ whole genome shotgun (WGS) entry which is preliminary data.</text>
</comment>
<dbReference type="Proteomes" id="UP000823772">
    <property type="component" value="Unassembled WGS sequence"/>
</dbReference>
<gene>
    <name evidence="2" type="ORF">IAC87_02485</name>
</gene>
<sequence>MSDIKERFRKYSLRSVFDGITYIVKTGAQWRMLPSDFAPRHCPPSFGQD</sequence>
<protein>
    <submittedName>
        <fullName evidence="2">Transposase</fullName>
    </submittedName>
</protein>
<accession>A0A9D9NPV5</accession>
<evidence type="ECO:0000313" key="3">
    <source>
        <dbReference type="Proteomes" id="UP000823772"/>
    </source>
</evidence>
<reference evidence="2" key="1">
    <citation type="submission" date="2020-10" db="EMBL/GenBank/DDBJ databases">
        <authorList>
            <person name="Gilroy R."/>
        </authorList>
    </citation>
    <scope>NUCLEOTIDE SEQUENCE</scope>
    <source>
        <strain evidence="2">B3-2255</strain>
    </source>
</reference>
<dbReference type="EMBL" id="JADILY010000051">
    <property type="protein sequence ID" value="MBO8481396.1"/>
    <property type="molecule type" value="Genomic_DNA"/>
</dbReference>
<evidence type="ECO:0000259" key="1">
    <source>
        <dbReference type="Pfam" id="PF13340"/>
    </source>
</evidence>
<feature type="domain" description="Insertion element IS402-like" evidence="1">
    <location>
        <begin position="7"/>
        <end position="40"/>
    </location>
</feature>
<reference evidence="2" key="2">
    <citation type="journal article" date="2021" name="PeerJ">
        <title>Extensive microbial diversity within the chicken gut microbiome revealed by metagenomics and culture.</title>
        <authorList>
            <person name="Gilroy R."/>
            <person name="Ravi A."/>
            <person name="Getino M."/>
            <person name="Pursley I."/>
            <person name="Horton D.L."/>
            <person name="Alikhan N.F."/>
            <person name="Baker D."/>
            <person name="Gharbi K."/>
            <person name="Hall N."/>
            <person name="Watson M."/>
            <person name="Adriaenssens E.M."/>
            <person name="Foster-Nyarko E."/>
            <person name="Jarju S."/>
            <person name="Secka A."/>
            <person name="Antonio M."/>
            <person name="Oren A."/>
            <person name="Chaudhuri R.R."/>
            <person name="La Ragione R."/>
            <person name="Hildebrand F."/>
            <person name="Pallen M.J."/>
        </authorList>
    </citation>
    <scope>NUCLEOTIDE SEQUENCE</scope>
    <source>
        <strain evidence="2">B3-2255</strain>
    </source>
</reference>
<dbReference type="InterPro" id="IPR025161">
    <property type="entry name" value="IS402-like_dom"/>
</dbReference>
<evidence type="ECO:0000313" key="2">
    <source>
        <dbReference type="EMBL" id="MBO8481396.1"/>
    </source>
</evidence>
<proteinExistence type="predicted"/>
<dbReference type="AlphaFoldDB" id="A0A9D9NPV5"/>